<evidence type="ECO:0000313" key="3">
    <source>
        <dbReference type="EMBL" id="KAH7437945.1"/>
    </source>
</evidence>
<name>A0A8T2UWK3_CERRI</name>
<sequence>MPWFNRGSTYQDQGAVAASAAYAHPIQQQQNSDLTSSDATKSPSMTAIMKSLLVTRRRLRLSPEKHLYFLYEPGKQVSSAIKIKNTSRSSVAFKFQTNALKSCFMRPPSGILGPGETITAMGSCQLWNSYWLRIVKFIEPPENNQDRKCKDKFKIVSLKVKHGVEFVPELFEEQKEFVAVERVLQVVFLDPQSQSPEIEKLKKRLAEAEAAQQARKKPPEERVQKTVAAGGVLDEWKEQQREKQLAKQQNEGIESP</sequence>
<dbReference type="Pfam" id="PF00635">
    <property type="entry name" value="Motile_Sperm"/>
    <property type="match status" value="1"/>
</dbReference>
<dbReference type="InterPro" id="IPR000535">
    <property type="entry name" value="MSP_dom"/>
</dbReference>
<dbReference type="InterPro" id="IPR008962">
    <property type="entry name" value="PapD-like_sf"/>
</dbReference>
<dbReference type="Proteomes" id="UP000825935">
    <property type="component" value="Chromosome 5"/>
</dbReference>
<dbReference type="GO" id="GO:0005886">
    <property type="term" value="C:plasma membrane"/>
    <property type="evidence" value="ECO:0007669"/>
    <property type="project" value="TreeGrafter"/>
</dbReference>
<dbReference type="AlphaFoldDB" id="A0A8T2UWK3"/>
<dbReference type="Gene3D" id="2.60.40.10">
    <property type="entry name" value="Immunoglobulins"/>
    <property type="match status" value="1"/>
</dbReference>
<dbReference type="InterPro" id="IPR013783">
    <property type="entry name" value="Ig-like_fold"/>
</dbReference>
<evidence type="ECO:0000259" key="2">
    <source>
        <dbReference type="PROSITE" id="PS50202"/>
    </source>
</evidence>
<dbReference type="GO" id="GO:0005789">
    <property type="term" value="C:endoplasmic reticulum membrane"/>
    <property type="evidence" value="ECO:0007669"/>
    <property type="project" value="InterPro"/>
</dbReference>
<dbReference type="EMBL" id="CM035410">
    <property type="protein sequence ID" value="KAH7437945.1"/>
    <property type="molecule type" value="Genomic_DNA"/>
</dbReference>
<protein>
    <recommendedName>
        <fullName evidence="2">MSP domain-containing protein</fullName>
    </recommendedName>
</protein>
<feature type="domain" description="MSP" evidence="2">
    <location>
        <begin position="58"/>
        <end position="189"/>
    </location>
</feature>
<dbReference type="GO" id="GO:0090158">
    <property type="term" value="P:endoplasmic reticulum membrane organization"/>
    <property type="evidence" value="ECO:0007669"/>
    <property type="project" value="TreeGrafter"/>
</dbReference>
<dbReference type="OrthoDB" id="845153at2759"/>
<proteinExistence type="inferred from homology"/>
<evidence type="ECO:0000256" key="1">
    <source>
        <dbReference type="ARBA" id="ARBA00008932"/>
    </source>
</evidence>
<comment type="similarity">
    <text evidence="1">Belongs to the VAMP-associated protein (VAP) (TC 9.B.17) family.</text>
</comment>
<dbReference type="GO" id="GO:0061817">
    <property type="term" value="P:endoplasmic reticulum-plasma membrane tethering"/>
    <property type="evidence" value="ECO:0007669"/>
    <property type="project" value="TreeGrafter"/>
</dbReference>
<evidence type="ECO:0000313" key="4">
    <source>
        <dbReference type="Proteomes" id="UP000825935"/>
    </source>
</evidence>
<reference evidence="3" key="1">
    <citation type="submission" date="2021-08" db="EMBL/GenBank/DDBJ databases">
        <title>WGS assembly of Ceratopteris richardii.</title>
        <authorList>
            <person name="Marchant D.B."/>
            <person name="Chen G."/>
            <person name="Jenkins J."/>
            <person name="Shu S."/>
            <person name="Leebens-Mack J."/>
            <person name="Grimwood J."/>
            <person name="Schmutz J."/>
            <person name="Soltis P."/>
            <person name="Soltis D."/>
            <person name="Chen Z.-H."/>
        </authorList>
    </citation>
    <scope>NUCLEOTIDE SEQUENCE</scope>
    <source>
        <strain evidence="3">Whitten #5841</strain>
        <tissue evidence="3">Leaf</tissue>
    </source>
</reference>
<dbReference type="PANTHER" id="PTHR10809">
    <property type="entry name" value="VESICLE-ASSOCIATED MEMBRANE PROTEIN-ASSOCIATED PROTEIN"/>
    <property type="match status" value="1"/>
</dbReference>
<accession>A0A8T2UWK3</accession>
<dbReference type="InterPro" id="IPR016763">
    <property type="entry name" value="VAP"/>
</dbReference>
<gene>
    <name evidence="3" type="ORF">KP509_05G096800</name>
</gene>
<dbReference type="OMA" id="LGQTHES"/>
<dbReference type="PROSITE" id="PS50202">
    <property type="entry name" value="MSP"/>
    <property type="match status" value="1"/>
</dbReference>
<keyword evidence="4" id="KW-1185">Reference proteome</keyword>
<dbReference type="PANTHER" id="PTHR10809:SF58">
    <property type="entry name" value="VESICLE-ASSOCIATED PROTEIN 4-2"/>
    <property type="match status" value="1"/>
</dbReference>
<comment type="caution">
    <text evidence="3">The sequence shown here is derived from an EMBL/GenBank/DDBJ whole genome shotgun (WGS) entry which is preliminary data.</text>
</comment>
<organism evidence="3 4">
    <name type="scientific">Ceratopteris richardii</name>
    <name type="common">Triangle waterfern</name>
    <dbReference type="NCBI Taxonomy" id="49495"/>
    <lineage>
        <taxon>Eukaryota</taxon>
        <taxon>Viridiplantae</taxon>
        <taxon>Streptophyta</taxon>
        <taxon>Embryophyta</taxon>
        <taxon>Tracheophyta</taxon>
        <taxon>Polypodiopsida</taxon>
        <taxon>Polypodiidae</taxon>
        <taxon>Polypodiales</taxon>
        <taxon>Pteridineae</taxon>
        <taxon>Pteridaceae</taxon>
        <taxon>Parkerioideae</taxon>
        <taxon>Ceratopteris</taxon>
    </lineage>
</organism>
<dbReference type="SUPFAM" id="SSF49354">
    <property type="entry name" value="PapD-like"/>
    <property type="match status" value="1"/>
</dbReference>